<evidence type="ECO:0000259" key="1">
    <source>
        <dbReference type="Pfam" id="PF12146"/>
    </source>
</evidence>
<dbReference type="Gene3D" id="3.40.50.1820">
    <property type="entry name" value="alpha/beta hydrolase"/>
    <property type="match status" value="1"/>
</dbReference>
<reference evidence="2 3" key="1">
    <citation type="submission" date="2024-02" db="EMBL/GenBank/DDBJ databases">
        <title>Roseibium algae sp. nov., isolated from marine alga (Grateloupia sp.), showing potential in myo-inositol conversion.</title>
        <authorList>
            <person name="Wang Y."/>
        </authorList>
    </citation>
    <scope>NUCLEOTIDE SEQUENCE [LARGE SCALE GENOMIC DNA]</scope>
    <source>
        <strain evidence="2 3">H3510</strain>
    </source>
</reference>
<feature type="domain" description="Serine aminopeptidase S33" evidence="1">
    <location>
        <begin position="79"/>
        <end position="292"/>
    </location>
</feature>
<dbReference type="EMBL" id="JBAKIA010000005">
    <property type="protein sequence ID" value="MEJ8474534.1"/>
    <property type="molecule type" value="Genomic_DNA"/>
</dbReference>
<name>A0ABU8TK47_9HYPH</name>
<dbReference type="PANTHER" id="PTHR43265:SF1">
    <property type="entry name" value="ESTERASE ESTD"/>
    <property type="match status" value="1"/>
</dbReference>
<accession>A0ABU8TK47</accession>
<keyword evidence="2" id="KW-0378">Hydrolase</keyword>
<organism evidence="2 3">
    <name type="scientific">Roseibium algae</name>
    <dbReference type="NCBI Taxonomy" id="3123038"/>
    <lineage>
        <taxon>Bacteria</taxon>
        <taxon>Pseudomonadati</taxon>
        <taxon>Pseudomonadota</taxon>
        <taxon>Alphaproteobacteria</taxon>
        <taxon>Hyphomicrobiales</taxon>
        <taxon>Stappiaceae</taxon>
        <taxon>Roseibium</taxon>
    </lineage>
</organism>
<proteinExistence type="predicted"/>
<dbReference type="GO" id="GO:0016787">
    <property type="term" value="F:hydrolase activity"/>
    <property type="evidence" value="ECO:0007669"/>
    <property type="project" value="UniProtKB-KW"/>
</dbReference>
<dbReference type="RefSeq" id="WP_340274279.1">
    <property type="nucleotide sequence ID" value="NZ_JBAKIA010000005.1"/>
</dbReference>
<dbReference type="InterPro" id="IPR053145">
    <property type="entry name" value="AB_hydrolase_Est10"/>
</dbReference>
<dbReference type="InterPro" id="IPR022742">
    <property type="entry name" value="Hydrolase_4"/>
</dbReference>
<dbReference type="Pfam" id="PF12146">
    <property type="entry name" value="Hydrolase_4"/>
    <property type="match status" value="1"/>
</dbReference>
<dbReference type="SUPFAM" id="SSF53474">
    <property type="entry name" value="alpha/beta-Hydrolases"/>
    <property type="match status" value="1"/>
</dbReference>
<evidence type="ECO:0000313" key="3">
    <source>
        <dbReference type="Proteomes" id="UP001385499"/>
    </source>
</evidence>
<gene>
    <name evidence="2" type="ORF">V6575_10585</name>
</gene>
<dbReference type="Proteomes" id="UP001385499">
    <property type="component" value="Unassembled WGS sequence"/>
</dbReference>
<evidence type="ECO:0000313" key="2">
    <source>
        <dbReference type="EMBL" id="MEJ8474534.1"/>
    </source>
</evidence>
<comment type="caution">
    <text evidence="2">The sequence shown here is derived from an EMBL/GenBank/DDBJ whole genome shotgun (WGS) entry which is preliminary data.</text>
</comment>
<sequence>MVRVHLRLVSFITIFCGVLAVVCLAQSAALEAQEVSAAGPDGLLKGMLLRAEEQKAGVVIIPGSGPIDRDGNFANGSGASTYKLLAEALAQKGISSLRIDKRGMFSSSAAISDPNNVTIAGYGDDLIAWSNVLRRETGLSCVWFLGHSEGGLVALKAVESLENRSEICGLLLVAAPGRPVGVLLREQLAANPSNAPVLEDANAAIDALERGERVDTDGFHPALASLFSPGLQRYMIDLFSHDPARLIAAYDGPTLILQGERDLQVTAEDAQMLAAANTSAELRMLNDTTHMLKAVTSSDVSENMATYSNPHLPLADGVEPAITDFVLQTD</sequence>
<dbReference type="InterPro" id="IPR029058">
    <property type="entry name" value="AB_hydrolase_fold"/>
</dbReference>
<keyword evidence="3" id="KW-1185">Reference proteome</keyword>
<protein>
    <submittedName>
        <fullName evidence="2">Alpha/beta hydrolase</fullName>
    </submittedName>
</protein>
<dbReference type="PANTHER" id="PTHR43265">
    <property type="entry name" value="ESTERASE ESTD"/>
    <property type="match status" value="1"/>
</dbReference>